<dbReference type="InterPro" id="IPR002123">
    <property type="entry name" value="Plipid/glycerol_acylTrfase"/>
</dbReference>
<keyword evidence="5" id="KW-0999">Mitochondrion inner membrane</keyword>
<dbReference type="OMA" id="YQPAVDF"/>
<evidence type="ECO:0000256" key="1">
    <source>
        <dbReference type="ARBA" id="ARBA00004137"/>
    </source>
</evidence>
<reference evidence="14" key="1">
    <citation type="submission" date="2016-04" db="EMBL/GenBank/DDBJ databases">
        <authorList>
            <person name="Evans L.H."/>
            <person name="Alamgir A."/>
            <person name="Owens N."/>
            <person name="Weber N.D."/>
            <person name="Virtaneva K."/>
            <person name="Barbian K."/>
            <person name="Babar A."/>
            <person name="Rosenke K."/>
        </authorList>
    </citation>
    <scope>NUCLEOTIDE SEQUENCE [LARGE SCALE GENOMIC DNA]</scope>
    <source>
        <strain evidence="14">CBS 101.48</strain>
    </source>
</reference>
<evidence type="ECO:0000313" key="15">
    <source>
        <dbReference type="Proteomes" id="UP000078561"/>
    </source>
</evidence>
<evidence type="ECO:0000256" key="7">
    <source>
        <dbReference type="ARBA" id="ARBA00023128"/>
    </source>
</evidence>
<feature type="transmembrane region" description="Helical" evidence="12">
    <location>
        <begin position="12"/>
        <end position="30"/>
    </location>
</feature>
<accession>A0A163TFD2</accession>
<keyword evidence="7" id="KW-0496">Mitochondrion</keyword>
<evidence type="ECO:0000256" key="11">
    <source>
        <dbReference type="ARBA" id="ARBA00047906"/>
    </source>
</evidence>
<evidence type="ECO:0000256" key="9">
    <source>
        <dbReference type="ARBA" id="ARBA00023315"/>
    </source>
</evidence>
<dbReference type="SUPFAM" id="SSF69593">
    <property type="entry name" value="Glycerol-3-phosphate (1)-acyltransferase"/>
    <property type="match status" value="1"/>
</dbReference>
<dbReference type="OrthoDB" id="193467at2759"/>
<keyword evidence="9" id="KW-0012">Acyltransferase</keyword>
<keyword evidence="4" id="KW-1000">Mitochondrion outer membrane</keyword>
<keyword evidence="12" id="KW-0812">Transmembrane</keyword>
<dbReference type="InterPro" id="IPR000872">
    <property type="entry name" value="Tafazzin"/>
</dbReference>
<dbReference type="GO" id="GO:0005743">
    <property type="term" value="C:mitochondrial inner membrane"/>
    <property type="evidence" value="ECO:0007669"/>
    <property type="project" value="UniProtKB-SubCell"/>
</dbReference>
<dbReference type="PANTHER" id="PTHR12497:SF0">
    <property type="entry name" value="TAFAZZIN"/>
    <property type="match status" value="1"/>
</dbReference>
<dbReference type="GO" id="GO:0047184">
    <property type="term" value="F:1-acylglycerophosphocholine O-acyltransferase activity"/>
    <property type="evidence" value="ECO:0007669"/>
    <property type="project" value="TreeGrafter"/>
</dbReference>
<evidence type="ECO:0000256" key="2">
    <source>
        <dbReference type="ARBA" id="ARBA00010524"/>
    </source>
</evidence>
<dbReference type="GO" id="GO:0035965">
    <property type="term" value="P:cardiolipin acyl-chain remodeling"/>
    <property type="evidence" value="ECO:0007669"/>
    <property type="project" value="TreeGrafter"/>
</dbReference>
<protein>
    <recommendedName>
        <fullName evidence="12">Tafazzin family protein</fullName>
    </recommendedName>
</protein>
<evidence type="ECO:0000256" key="4">
    <source>
        <dbReference type="ARBA" id="ARBA00022787"/>
    </source>
</evidence>
<dbReference type="AlphaFoldDB" id="A0A163TFD2"/>
<evidence type="ECO:0000256" key="10">
    <source>
        <dbReference type="ARBA" id="ARBA00024323"/>
    </source>
</evidence>
<feature type="domain" description="Phospholipid/glycerol acyltransferase" evidence="13">
    <location>
        <begin position="138"/>
        <end position="262"/>
    </location>
</feature>
<dbReference type="GO" id="GO:0007007">
    <property type="term" value="P:inner mitochondrial membrane organization"/>
    <property type="evidence" value="ECO:0007669"/>
    <property type="project" value="TreeGrafter"/>
</dbReference>
<dbReference type="STRING" id="4829.A0A163TFD2"/>
<dbReference type="PANTHER" id="PTHR12497">
    <property type="entry name" value="TAZ PROTEIN TAFAZZIN"/>
    <property type="match status" value="1"/>
</dbReference>
<organism evidence="14">
    <name type="scientific">Absidia glauca</name>
    <name type="common">Pin mould</name>
    <dbReference type="NCBI Taxonomy" id="4829"/>
    <lineage>
        <taxon>Eukaryota</taxon>
        <taxon>Fungi</taxon>
        <taxon>Fungi incertae sedis</taxon>
        <taxon>Mucoromycota</taxon>
        <taxon>Mucoromycotina</taxon>
        <taxon>Mucoromycetes</taxon>
        <taxon>Mucorales</taxon>
        <taxon>Cunninghamellaceae</taxon>
        <taxon>Absidia</taxon>
    </lineage>
</organism>
<evidence type="ECO:0000256" key="12">
    <source>
        <dbReference type="RuleBase" id="RU365062"/>
    </source>
</evidence>
<dbReference type="CDD" id="cd07989">
    <property type="entry name" value="LPLAT_AGPAT-like"/>
    <property type="match status" value="1"/>
</dbReference>
<dbReference type="InParanoid" id="A0A163TFD2"/>
<dbReference type="EMBL" id="LT554356">
    <property type="protein sequence ID" value="SAM04292.1"/>
    <property type="molecule type" value="Genomic_DNA"/>
</dbReference>
<dbReference type="Pfam" id="PF01553">
    <property type="entry name" value="Acyltransferase"/>
    <property type="match status" value="1"/>
</dbReference>
<dbReference type="Proteomes" id="UP000078561">
    <property type="component" value="Unassembled WGS sequence"/>
</dbReference>
<dbReference type="SMART" id="SM00563">
    <property type="entry name" value="PlsC"/>
    <property type="match status" value="1"/>
</dbReference>
<keyword evidence="8 12" id="KW-0472">Membrane</keyword>
<evidence type="ECO:0000256" key="6">
    <source>
        <dbReference type="ARBA" id="ARBA00023098"/>
    </source>
</evidence>
<gene>
    <name evidence="14" type="primary">ABSGL_10152.1 scaffold 11802</name>
</gene>
<name>A0A163TFD2_ABSGL</name>
<keyword evidence="3" id="KW-0808">Transferase</keyword>
<evidence type="ECO:0000256" key="3">
    <source>
        <dbReference type="ARBA" id="ARBA00022679"/>
    </source>
</evidence>
<keyword evidence="12" id="KW-1133">Transmembrane helix</keyword>
<comment type="similarity">
    <text evidence="2 12">Belongs to the taffazin family.</text>
</comment>
<keyword evidence="15" id="KW-1185">Reference proteome</keyword>
<evidence type="ECO:0000256" key="8">
    <source>
        <dbReference type="ARBA" id="ARBA00023136"/>
    </source>
</evidence>
<comment type="catalytic activity">
    <reaction evidence="11">
        <text>1'-[1,2-diacyl-sn-glycero-3-phospho],3'-[1-acyl-sn-glycero-3-phospho]-glycerol + a 1,2-diacyl-sn-glycero-3-phosphocholine = a cardiolipin + a 1-acyl-sn-glycero-3-phosphocholine</text>
        <dbReference type="Rhea" id="RHEA:33731"/>
        <dbReference type="ChEBI" id="CHEBI:57643"/>
        <dbReference type="ChEBI" id="CHEBI:58168"/>
        <dbReference type="ChEBI" id="CHEBI:62237"/>
        <dbReference type="ChEBI" id="CHEBI:64743"/>
    </reaction>
    <physiologicalReaction direction="left-to-right" evidence="11">
        <dbReference type="Rhea" id="RHEA:33732"/>
    </physiologicalReaction>
    <physiologicalReaction direction="right-to-left" evidence="11">
        <dbReference type="Rhea" id="RHEA:33733"/>
    </physiologicalReaction>
</comment>
<keyword evidence="6" id="KW-0443">Lipid metabolism</keyword>
<evidence type="ECO:0000313" key="14">
    <source>
        <dbReference type="EMBL" id="SAM04292.1"/>
    </source>
</evidence>
<proteinExistence type="inferred from homology"/>
<comment type="subcellular location">
    <subcellularLocation>
        <location evidence="1">Mitochondrion inner membrane</location>
        <topology evidence="1">Peripheral membrane protein</topology>
        <orientation evidence="1">Intermembrane side</orientation>
    </subcellularLocation>
    <subcellularLocation>
        <location evidence="10">Mitochondrion outer membrane</location>
        <topology evidence="10">Peripheral membrane protein</topology>
        <orientation evidence="10">Intermembrane side</orientation>
    </subcellularLocation>
</comment>
<sequence>MLLRRLSRKQKWALFGSVTTMGGGLYYLHYTKEPPVTASRKTTTLTGKHLTHEDVVNGRQVLWNLGNFKWQDIPSTIARRYLQDEQVDTLGWRAGSTLVIGSIGLVGKFLLTCLESTKVYHMDRFLAVLHDEQRQRGVITVSNHLSVWDDPVLWGVLPMKTLLDIDRMRWVLGAADICYTTLFKATFFSMGKAIPTIRGGGIYQPAVDFAIQKLNHAGWIHVFPEGKVNQTPVMLRFKWGIGRLIMDSDMCPIVIPVWHQGMEHVRPLRGPFAQFGRPVIVVFGEPLDFQWILEKWKSGELTEEETRIQLTDMMVDALKQLKDKTHQELESGLL</sequence>
<dbReference type="GO" id="GO:0005741">
    <property type="term" value="C:mitochondrial outer membrane"/>
    <property type="evidence" value="ECO:0007669"/>
    <property type="project" value="UniProtKB-SubCell"/>
</dbReference>
<dbReference type="PRINTS" id="PR00979">
    <property type="entry name" value="TAFAZZIN"/>
</dbReference>
<evidence type="ECO:0000256" key="5">
    <source>
        <dbReference type="ARBA" id="ARBA00022792"/>
    </source>
</evidence>
<evidence type="ECO:0000259" key="13">
    <source>
        <dbReference type="SMART" id="SM00563"/>
    </source>
</evidence>